<dbReference type="Pfam" id="PF15963">
    <property type="entry name" value="Myb_DNA-bind_7"/>
    <property type="match status" value="1"/>
</dbReference>
<dbReference type="CDD" id="cd00167">
    <property type="entry name" value="SANT"/>
    <property type="match status" value="1"/>
</dbReference>
<dbReference type="Proteomes" id="UP001175000">
    <property type="component" value="Unassembled WGS sequence"/>
</dbReference>
<feature type="compositionally biased region" description="Basic and acidic residues" evidence="1">
    <location>
        <begin position="385"/>
        <end position="412"/>
    </location>
</feature>
<evidence type="ECO:0000256" key="1">
    <source>
        <dbReference type="SAM" id="MobiDB-lite"/>
    </source>
</evidence>
<feature type="compositionally biased region" description="Basic and acidic residues" evidence="1">
    <location>
        <begin position="581"/>
        <end position="607"/>
    </location>
</feature>
<dbReference type="InterPro" id="IPR039467">
    <property type="entry name" value="TFIIIB_B''_Myb"/>
</dbReference>
<dbReference type="AlphaFoldDB" id="A0AA40C367"/>
<reference evidence="3" key="1">
    <citation type="submission" date="2023-06" db="EMBL/GenBank/DDBJ databases">
        <title>Genome-scale phylogeny and comparative genomics of the fungal order Sordariales.</title>
        <authorList>
            <consortium name="Lawrence Berkeley National Laboratory"/>
            <person name="Hensen N."/>
            <person name="Bonometti L."/>
            <person name="Westerberg I."/>
            <person name="Brannstrom I.O."/>
            <person name="Guillou S."/>
            <person name="Cros-Aarteil S."/>
            <person name="Calhoun S."/>
            <person name="Haridas S."/>
            <person name="Kuo A."/>
            <person name="Mondo S."/>
            <person name="Pangilinan J."/>
            <person name="Riley R."/>
            <person name="Labutti K."/>
            <person name="Andreopoulos B."/>
            <person name="Lipzen A."/>
            <person name="Chen C."/>
            <person name="Yanf M."/>
            <person name="Daum C."/>
            <person name="Ng V."/>
            <person name="Clum A."/>
            <person name="Steindorff A."/>
            <person name="Ohm R."/>
            <person name="Martin F."/>
            <person name="Silar P."/>
            <person name="Natvig D."/>
            <person name="Lalanne C."/>
            <person name="Gautier V."/>
            <person name="Ament-Velasquez S.L."/>
            <person name="Kruys A."/>
            <person name="Hutchinson M.I."/>
            <person name="Powell A.J."/>
            <person name="Barry K."/>
            <person name="Miller A.N."/>
            <person name="Grigoriev I.V."/>
            <person name="Debuchy R."/>
            <person name="Gladieux P."/>
            <person name="Thoren M.H."/>
            <person name="Johannesson H."/>
        </authorList>
    </citation>
    <scope>NUCLEOTIDE SEQUENCE</scope>
    <source>
        <strain evidence="3">CBS 606.72</strain>
    </source>
</reference>
<dbReference type="EMBL" id="JAULSU010000003">
    <property type="protein sequence ID" value="KAK0623134.1"/>
    <property type="molecule type" value="Genomic_DNA"/>
</dbReference>
<feature type="compositionally biased region" description="Polar residues" evidence="1">
    <location>
        <begin position="257"/>
        <end position="267"/>
    </location>
</feature>
<dbReference type="GO" id="GO:0070898">
    <property type="term" value="P:RNA polymerase III preinitiation complex assembly"/>
    <property type="evidence" value="ECO:0007669"/>
    <property type="project" value="TreeGrafter"/>
</dbReference>
<gene>
    <name evidence="3" type="ORF">B0T14DRAFT_494665</name>
</gene>
<feature type="compositionally biased region" description="Basic and acidic residues" evidence="1">
    <location>
        <begin position="346"/>
        <end position="376"/>
    </location>
</feature>
<organism evidence="3 4">
    <name type="scientific">Immersiella caudata</name>
    <dbReference type="NCBI Taxonomy" id="314043"/>
    <lineage>
        <taxon>Eukaryota</taxon>
        <taxon>Fungi</taxon>
        <taxon>Dikarya</taxon>
        <taxon>Ascomycota</taxon>
        <taxon>Pezizomycotina</taxon>
        <taxon>Sordariomycetes</taxon>
        <taxon>Sordariomycetidae</taxon>
        <taxon>Sordariales</taxon>
        <taxon>Lasiosphaeriaceae</taxon>
        <taxon>Immersiella</taxon>
    </lineage>
</organism>
<sequence>MLKIKTGFKPKVPRRNAPTPGSQDPGRISETPAPTTSQSQPLPSPSPAPSSTDKRSQVPEVPTAPEPEPEQNSTKPAARRRIVDKPFTESSAADASIPNNTPAETPAVQQPQAPEQLPSTEQPPPNQSVPVREKAAAAPVTTAVTPHLALTSILPTPPETGGGTGGSSSALPAQSGSTQQALTKIRLRRTRASNSQDEVVQTATPAPSGARSDEAHPSAHAAPEGEVQAAESAAAPESTAPRGRKRNARSTPIGGDTDTSQTESSTAPKKKPRVARRAAPLPGEEGYQTAAEKRTAATSKRGQKRKSQGAEGDTTETGGDASDAQPKRKSSRLQREPTPEDAENVEIDRTQVKMADLIKDMRVGKKFSLHDELMERQRKKRQKKKVQEDEAAEKTDTPAEAAAKEGTAEPEGRTSALAPVGETYQVIDGVIVVDQRSLQVNRHARAAQEAGALEEHEENEFTHHTTSATYLRRNMRPQQWTDEETDKFFRALSMFGTDFETIARMFPGKQRKHIKLKFNREERSAPARIQAALVGQKTVGMDMEEYKRHTGSEYETAEAIYAEQKRAEEEFEAQQKAIQQAKEEEARKRAEELFGNKNKEGDEAEGGKKKKGRGRKAKTVEAVW</sequence>
<dbReference type="GO" id="GO:0001156">
    <property type="term" value="F:TFIIIC-class transcription factor complex binding"/>
    <property type="evidence" value="ECO:0007669"/>
    <property type="project" value="TreeGrafter"/>
</dbReference>
<protein>
    <recommendedName>
        <fullName evidence="2">Myb-like domain-containing protein</fullName>
    </recommendedName>
</protein>
<dbReference type="SUPFAM" id="SSF46689">
    <property type="entry name" value="Homeodomain-like"/>
    <property type="match status" value="1"/>
</dbReference>
<feature type="domain" description="Myb-like" evidence="2">
    <location>
        <begin position="476"/>
        <end position="524"/>
    </location>
</feature>
<dbReference type="PANTHER" id="PTHR22929">
    <property type="entry name" value="RNA POLYMERASE III TRANSCRIPTION INITIATION FACTOR B"/>
    <property type="match status" value="1"/>
</dbReference>
<proteinExistence type="predicted"/>
<feature type="compositionally biased region" description="Polar residues" evidence="1">
    <location>
        <begin position="170"/>
        <end position="182"/>
    </location>
</feature>
<dbReference type="Gene3D" id="1.10.10.60">
    <property type="entry name" value="Homeodomain-like"/>
    <property type="match status" value="1"/>
</dbReference>
<feature type="compositionally biased region" description="Polar residues" evidence="1">
    <location>
        <begin position="88"/>
        <end position="120"/>
    </location>
</feature>
<dbReference type="PANTHER" id="PTHR22929:SF0">
    <property type="entry name" value="TRANSCRIPTION FACTOR TFIIIB COMPONENT B'' HOMOLOG"/>
    <property type="match status" value="1"/>
</dbReference>
<feature type="compositionally biased region" description="Low complexity" evidence="1">
    <location>
        <begin position="309"/>
        <end position="324"/>
    </location>
</feature>
<feature type="compositionally biased region" description="Polar residues" evidence="1">
    <location>
        <begin position="192"/>
        <end position="205"/>
    </location>
</feature>
<dbReference type="GO" id="GO:0000126">
    <property type="term" value="C:transcription factor TFIIIB complex"/>
    <property type="evidence" value="ECO:0007669"/>
    <property type="project" value="TreeGrafter"/>
</dbReference>
<dbReference type="InterPro" id="IPR009057">
    <property type="entry name" value="Homeodomain-like_sf"/>
</dbReference>
<feature type="compositionally biased region" description="Low complexity" evidence="1">
    <location>
        <begin position="29"/>
        <end position="41"/>
    </location>
</feature>
<accession>A0AA40C367</accession>
<dbReference type="InterPro" id="IPR001005">
    <property type="entry name" value="SANT/Myb"/>
</dbReference>
<dbReference type="SMART" id="SM00717">
    <property type="entry name" value="SANT"/>
    <property type="match status" value="1"/>
</dbReference>
<feature type="compositionally biased region" description="Low complexity" evidence="1">
    <location>
        <begin position="136"/>
        <end position="146"/>
    </location>
</feature>
<keyword evidence="4" id="KW-1185">Reference proteome</keyword>
<feature type="region of interest" description="Disordered" evidence="1">
    <location>
        <begin position="577"/>
        <end position="624"/>
    </location>
</feature>
<evidence type="ECO:0000313" key="4">
    <source>
        <dbReference type="Proteomes" id="UP001175000"/>
    </source>
</evidence>
<feature type="region of interest" description="Disordered" evidence="1">
    <location>
        <begin position="1"/>
        <end position="413"/>
    </location>
</feature>
<feature type="compositionally biased region" description="Basic residues" evidence="1">
    <location>
        <begin position="608"/>
        <end position="617"/>
    </location>
</feature>
<feature type="compositionally biased region" description="Low complexity" evidence="1">
    <location>
        <begin position="229"/>
        <end position="241"/>
    </location>
</feature>
<evidence type="ECO:0000313" key="3">
    <source>
        <dbReference type="EMBL" id="KAK0623134.1"/>
    </source>
</evidence>
<evidence type="ECO:0000259" key="2">
    <source>
        <dbReference type="SMART" id="SM00717"/>
    </source>
</evidence>
<feature type="compositionally biased region" description="Basic residues" evidence="1">
    <location>
        <begin position="1"/>
        <end position="14"/>
    </location>
</feature>
<name>A0AA40C367_9PEZI</name>
<comment type="caution">
    <text evidence="3">The sequence shown here is derived from an EMBL/GenBank/DDBJ whole genome shotgun (WGS) entry which is preliminary data.</text>
</comment>